<gene>
    <name evidence="1" type="ORF">BJY16_008443</name>
</gene>
<reference evidence="1 2" key="1">
    <citation type="submission" date="2020-08" db="EMBL/GenBank/DDBJ databases">
        <title>Sequencing the genomes of 1000 actinobacteria strains.</title>
        <authorList>
            <person name="Klenk H.-P."/>
        </authorList>
    </citation>
    <scope>NUCLEOTIDE SEQUENCE [LARGE SCALE GENOMIC DNA]</scope>
    <source>
        <strain evidence="1 2">DSM 45809</strain>
    </source>
</reference>
<accession>A0A7W7H6U2</accession>
<dbReference type="AlphaFoldDB" id="A0A7W7H6U2"/>
<dbReference type="RefSeq" id="WP_239176661.1">
    <property type="nucleotide sequence ID" value="NZ_BAABFG010000005.1"/>
</dbReference>
<comment type="caution">
    <text evidence="1">The sequence shown here is derived from an EMBL/GenBank/DDBJ whole genome shotgun (WGS) entry which is preliminary data.</text>
</comment>
<dbReference type="Proteomes" id="UP000546162">
    <property type="component" value="Unassembled WGS sequence"/>
</dbReference>
<evidence type="ECO:0000313" key="2">
    <source>
        <dbReference type="Proteomes" id="UP000546162"/>
    </source>
</evidence>
<name>A0A7W7H6U2_9ACTN</name>
<proteinExistence type="predicted"/>
<evidence type="ECO:0000313" key="1">
    <source>
        <dbReference type="EMBL" id="MBB4744984.1"/>
    </source>
</evidence>
<sequence length="68" mass="7157">MTNNMSLQVVASSCTAGSCPTIYRTDSGSVVVQGYFVPAERTGVEVPDGEMLVEIPAELLAEAHRAIS</sequence>
<organism evidence="1 2">
    <name type="scientific">Actinoplanes octamycinicus</name>
    <dbReference type="NCBI Taxonomy" id="135948"/>
    <lineage>
        <taxon>Bacteria</taxon>
        <taxon>Bacillati</taxon>
        <taxon>Actinomycetota</taxon>
        <taxon>Actinomycetes</taxon>
        <taxon>Micromonosporales</taxon>
        <taxon>Micromonosporaceae</taxon>
        <taxon>Actinoplanes</taxon>
    </lineage>
</organism>
<dbReference type="EMBL" id="JACHNB010000001">
    <property type="protein sequence ID" value="MBB4744984.1"/>
    <property type="molecule type" value="Genomic_DNA"/>
</dbReference>
<keyword evidence="2" id="KW-1185">Reference proteome</keyword>
<protein>
    <submittedName>
        <fullName evidence="1">Uncharacterized protein</fullName>
    </submittedName>
</protein>